<keyword evidence="1 6" id="KW-0479">Metal-binding</keyword>
<dbReference type="InterPro" id="IPR022830">
    <property type="entry name" value="Indigdn_synthA-like"/>
</dbReference>
<feature type="binding site" evidence="6">
    <location>
        <position position="107"/>
    </location>
    <ligand>
        <name>substrate</name>
    </ligand>
</feature>
<dbReference type="STRING" id="1271860.SAMN05216174_102193"/>
<evidence type="ECO:0000256" key="3">
    <source>
        <dbReference type="ARBA" id="ARBA00023211"/>
    </source>
</evidence>
<dbReference type="PANTHER" id="PTHR42909">
    <property type="entry name" value="ZGC:136858"/>
    <property type="match status" value="1"/>
</dbReference>
<dbReference type="RefSeq" id="WP_091448972.1">
    <property type="nucleotide sequence ID" value="NZ_FMZZ01000002.1"/>
</dbReference>
<evidence type="ECO:0000256" key="1">
    <source>
        <dbReference type="ARBA" id="ARBA00022723"/>
    </source>
</evidence>
<comment type="similarity">
    <text evidence="6">Belongs to the pseudouridine-5'-phosphate glycosidase family.</text>
</comment>
<dbReference type="Proteomes" id="UP000199501">
    <property type="component" value="Unassembled WGS sequence"/>
</dbReference>
<keyword evidence="2 6" id="KW-0378">Hydrolase</keyword>
<keyword evidence="3 6" id="KW-0464">Manganese</keyword>
<reference evidence="8" key="1">
    <citation type="submission" date="2016-10" db="EMBL/GenBank/DDBJ databases">
        <authorList>
            <person name="Varghese N."/>
            <person name="Submissions S."/>
        </authorList>
    </citation>
    <scope>NUCLEOTIDE SEQUENCE [LARGE SCALE GENOMIC DNA]</scope>
    <source>
        <strain evidence="8">IBRC-M 10403</strain>
    </source>
</reference>
<dbReference type="EC" id="4.2.1.70" evidence="6"/>
<feature type="active site" description="Proton donor" evidence="6">
    <location>
        <position position="25"/>
    </location>
</feature>
<feature type="binding site" evidence="6">
    <location>
        <position position="87"/>
    </location>
    <ligand>
        <name>substrate</name>
    </ligand>
</feature>
<feature type="binding site" evidence="6">
    <location>
        <begin position="144"/>
        <end position="146"/>
    </location>
    <ligand>
        <name>substrate</name>
    </ligand>
</feature>
<evidence type="ECO:0000256" key="2">
    <source>
        <dbReference type="ARBA" id="ARBA00022801"/>
    </source>
</evidence>
<proteinExistence type="inferred from homology"/>
<comment type="function">
    <text evidence="6">Catalyzes the reversible cleavage of pseudouridine 5'-phosphate (PsiMP) to ribose 5-phosphate and uracil. Functions biologically in the cleavage direction, as part of a pseudouridine degradation pathway.</text>
</comment>
<dbReference type="GO" id="GO:0016798">
    <property type="term" value="F:hydrolase activity, acting on glycosyl bonds"/>
    <property type="evidence" value="ECO:0007669"/>
    <property type="project" value="UniProtKB-KW"/>
</dbReference>
<gene>
    <name evidence="6" type="primary">psuG</name>
    <name evidence="7" type="ORF">SAMN05216174_102193</name>
</gene>
<dbReference type="Pfam" id="PF04227">
    <property type="entry name" value="Indigoidine_A"/>
    <property type="match status" value="1"/>
</dbReference>
<dbReference type="GO" id="GO:0005737">
    <property type="term" value="C:cytoplasm"/>
    <property type="evidence" value="ECO:0007669"/>
    <property type="project" value="TreeGrafter"/>
</dbReference>
<keyword evidence="8" id="KW-1185">Reference proteome</keyword>
<dbReference type="Gene3D" id="3.40.1790.10">
    <property type="entry name" value="Indigoidine synthase domain"/>
    <property type="match status" value="1"/>
</dbReference>
<evidence type="ECO:0000313" key="8">
    <source>
        <dbReference type="Proteomes" id="UP000199501"/>
    </source>
</evidence>
<evidence type="ECO:0000256" key="4">
    <source>
        <dbReference type="ARBA" id="ARBA00023239"/>
    </source>
</evidence>
<dbReference type="InterPro" id="IPR007342">
    <property type="entry name" value="PsuG"/>
</dbReference>
<dbReference type="AlphaFoldDB" id="A0A1G6LQW8"/>
<dbReference type="OrthoDB" id="9805870at2"/>
<comment type="cofactor">
    <cofactor evidence="6">
        <name>Mn(2+)</name>
        <dbReference type="ChEBI" id="CHEBI:29035"/>
    </cofactor>
    <text evidence="6">Binds 1 Mn(2+) ion per subunit.</text>
</comment>
<dbReference type="SUPFAM" id="SSF110581">
    <property type="entry name" value="Indigoidine synthase A-like"/>
    <property type="match status" value="1"/>
</dbReference>
<keyword evidence="4 6" id="KW-0456">Lyase</keyword>
<dbReference type="EMBL" id="FMZZ01000002">
    <property type="protein sequence ID" value="SDC45494.1"/>
    <property type="molecule type" value="Genomic_DNA"/>
</dbReference>
<evidence type="ECO:0000256" key="5">
    <source>
        <dbReference type="ARBA" id="ARBA00023295"/>
    </source>
</evidence>
<dbReference type="GO" id="GO:0046113">
    <property type="term" value="P:nucleobase catabolic process"/>
    <property type="evidence" value="ECO:0007669"/>
    <property type="project" value="UniProtKB-UniRule"/>
</dbReference>
<organism evidence="7 8">
    <name type="scientific">Actinokineospora iranica</name>
    <dbReference type="NCBI Taxonomy" id="1271860"/>
    <lineage>
        <taxon>Bacteria</taxon>
        <taxon>Bacillati</taxon>
        <taxon>Actinomycetota</taxon>
        <taxon>Actinomycetes</taxon>
        <taxon>Pseudonocardiales</taxon>
        <taxon>Pseudonocardiaceae</taxon>
        <taxon>Actinokineospora</taxon>
    </lineage>
</organism>
<comment type="catalytic activity">
    <reaction evidence="6">
        <text>D-ribose 5-phosphate + uracil = psi-UMP + H2O</text>
        <dbReference type="Rhea" id="RHEA:18337"/>
        <dbReference type="ChEBI" id="CHEBI:15377"/>
        <dbReference type="ChEBI" id="CHEBI:17568"/>
        <dbReference type="ChEBI" id="CHEBI:58380"/>
        <dbReference type="ChEBI" id="CHEBI:78346"/>
        <dbReference type="EC" id="4.2.1.70"/>
    </reaction>
</comment>
<accession>A0A1G6LQW8</accession>
<name>A0A1G6LQW8_9PSEU</name>
<dbReference type="GO" id="GO:0004730">
    <property type="term" value="F:pseudouridylate synthase activity"/>
    <property type="evidence" value="ECO:0007669"/>
    <property type="project" value="UniProtKB-UniRule"/>
</dbReference>
<dbReference type="PANTHER" id="PTHR42909:SF1">
    <property type="entry name" value="CARBOHYDRATE KINASE PFKB DOMAIN-CONTAINING PROTEIN"/>
    <property type="match status" value="1"/>
</dbReference>
<evidence type="ECO:0000313" key="7">
    <source>
        <dbReference type="EMBL" id="SDC45494.1"/>
    </source>
</evidence>
<sequence>MSGHLVLTEEVADALAEGRGVVALESTLLAHGLPPGRNHEVGLRLERVVRAAGAAPATIAVLDGTARIGLTGSELERVCSPEGRLNKLSRRDLGPAFALNRDGATTVAATAALAHQAGIGVFATGGLGGVHLAAPAGAASWDVSADLDVLAHTPVTVVCSGVKSILDIGATVEVLETRSVPVIGFGTDSFPGFYLRASAYRVPWRVDSAAEAAAVVAAHRDRVPGGAGVLLVNPVPVEHELDRELHDRLLREGMDLLRERDIRGKDVTPALLAHFHDGSGGASLTANTELVADNARVGAAVAVELAHASRR</sequence>
<evidence type="ECO:0000256" key="6">
    <source>
        <dbReference type="HAMAP-Rule" id="MF_01876"/>
    </source>
</evidence>
<protein>
    <recommendedName>
        <fullName evidence="6">Pseudouridine-5'-phosphate glycosidase</fullName>
        <shortName evidence="6">PsiMP glycosidase</shortName>
        <ecNumber evidence="6">4.2.1.70</ecNumber>
    </recommendedName>
</protein>
<dbReference type="GO" id="GO:0046872">
    <property type="term" value="F:metal ion binding"/>
    <property type="evidence" value="ECO:0007669"/>
    <property type="project" value="UniProtKB-KW"/>
</dbReference>
<comment type="subunit">
    <text evidence="6">Homotrimer.</text>
</comment>
<keyword evidence="5 6" id="KW-0326">Glycosidase</keyword>
<dbReference type="HAMAP" id="MF_01876">
    <property type="entry name" value="PsiMP_glycosidase"/>
    <property type="match status" value="1"/>
</dbReference>
<feature type="active site" description="Nucleophile" evidence="6">
    <location>
        <position position="163"/>
    </location>
</feature>
<feature type="binding site" evidence="6">
    <location>
        <position position="142"/>
    </location>
    <ligand>
        <name>Mn(2+)</name>
        <dbReference type="ChEBI" id="CHEBI:29035"/>
    </ligand>
</feature>